<dbReference type="RefSeq" id="WP_390278342.1">
    <property type="nucleotide sequence ID" value="NZ_JBHRYH010000017.1"/>
</dbReference>
<sequence length="146" mass="16739">MSTPQQPAAGNSFCQQVKVRFLDCDPSGIVFFPQYFCMLNNVVEQWWEHIGHPWSQLILERRIGTPTAHLDSNFLRPSRMGDALLYHLSVNHVGTSSLVLQHLISHQGELRLRIVQRLVATSLDTHQSQPWPDDVRQALLNFKETP</sequence>
<dbReference type="GO" id="GO:0016787">
    <property type="term" value="F:hydrolase activity"/>
    <property type="evidence" value="ECO:0007669"/>
    <property type="project" value="UniProtKB-KW"/>
</dbReference>
<dbReference type="Pfam" id="PF13279">
    <property type="entry name" value="4HBT_2"/>
    <property type="match status" value="1"/>
</dbReference>
<comment type="caution">
    <text evidence="1">The sequence shown here is derived from an EMBL/GenBank/DDBJ whole genome shotgun (WGS) entry which is preliminary data.</text>
</comment>
<protein>
    <submittedName>
        <fullName evidence="1">Acyl-CoA thioesterase</fullName>
        <ecNumber evidence="1">3.1.2.-</ecNumber>
    </submittedName>
</protein>
<evidence type="ECO:0000313" key="2">
    <source>
        <dbReference type="Proteomes" id="UP001595636"/>
    </source>
</evidence>
<dbReference type="EC" id="3.1.2.-" evidence="1"/>
<dbReference type="EMBL" id="JBHRYH010000017">
    <property type="protein sequence ID" value="MFC3626088.1"/>
    <property type="molecule type" value="Genomic_DNA"/>
</dbReference>
<organism evidence="1 2">
    <name type="scientific">Vogesella amnigena</name>
    <dbReference type="NCBI Taxonomy" id="1507449"/>
    <lineage>
        <taxon>Bacteria</taxon>
        <taxon>Pseudomonadati</taxon>
        <taxon>Pseudomonadota</taxon>
        <taxon>Betaproteobacteria</taxon>
        <taxon>Neisseriales</taxon>
        <taxon>Chromobacteriaceae</taxon>
        <taxon>Vogesella</taxon>
    </lineage>
</organism>
<keyword evidence="1" id="KW-0378">Hydrolase</keyword>
<dbReference type="InterPro" id="IPR050563">
    <property type="entry name" value="4-hydroxybenzoyl-CoA_TE"/>
</dbReference>
<name>A0ABV7TTS3_9NEIS</name>
<dbReference type="PANTHER" id="PTHR31793">
    <property type="entry name" value="4-HYDROXYBENZOYL-COA THIOESTERASE FAMILY MEMBER"/>
    <property type="match status" value="1"/>
</dbReference>
<reference evidence="2" key="1">
    <citation type="journal article" date="2019" name="Int. J. Syst. Evol. Microbiol.">
        <title>The Global Catalogue of Microorganisms (GCM) 10K type strain sequencing project: providing services to taxonomists for standard genome sequencing and annotation.</title>
        <authorList>
            <consortium name="The Broad Institute Genomics Platform"/>
            <consortium name="The Broad Institute Genome Sequencing Center for Infectious Disease"/>
            <person name="Wu L."/>
            <person name="Ma J."/>
        </authorList>
    </citation>
    <scope>NUCLEOTIDE SEQUENCE [LARGE SCALE GENOMIC DNA]</scope>
    <source>
        <strain evidence="2">KCTC 42195</strain>
    </source>
</reference>
<dbReference type="InterPro" id="IPR029069">
    <property type="entry name" value="HotDog_dom_sf"/>
</dbReference>
<gene>
    <name evidence="1" type="ORF">ACFOKJ_08055</name>
</gene>
<dbReference type="CDD" id="cd00586">
    <property type="entry name" value="4HBT"/>
    <property type="match status" value="1"/>
</dbReference>
<dbReference type="SUPFAM" id="SSF54637">
    <property type="entry name" value="Thioesterase/thiol ester dehydrase-isomerase"/>
    <property type="match status" value="1"/>
</dbReference>
<keyword evidence="2" id="KW-1185">Reference proteome</keyword>
<evidence type="ECO:0000313" key="1">
    <source>
        <dbReference type="EMBL" id="MFC3626088.1"/>
    </source>
</evidence>
<accession>A0ABV7TTS3</accession>
<dbReference type="Proteomes" id="UP001595636">
    <property type="component" value="Unassembled WGS sequence"/>
</dbReference>
<dbReference type="PANTHER" id="PTHR31793:SF24">
    <property type="entry name" value="LONG-CHAIN ACYL-COA THIOESTERASE FADM"/>
    <property type="match status" value="1"/>
</dbReference>
<proteinExistence type="predicted"/>
<dbReference type="Gene3D" id="3.10.129.10">
    <property type="entry name" value="Hotdog Thioesterase"/>
    <property type="match status" value="1"/>
</dbReference>